<dbReference type="Gene3D" id="1.10.3720.10">
    <property type="entry name" value="MetI-like"/>
    <property type="match status" value="1"/>
</dbReference>
<comment type="caution">
    <text evidence="9">The sequence shown here is derived from an EMBL/GenBank/DDBJ whole genome shotgun (WGS) entry which is preliminary data.</text>
</comment>
<comment type="subcellular location">
    <subcellularLocation>
        <location evidence="1">Cell membrane</location>
        <topology evidence="1">Multi-pass membrane protein</topology>
    </subcellularLocation>
</comment>
<evidence type="ECO:0000313" key="10">
    <source>
        <dbReference type="Proteomes" id="UP000261111"/>
    </source>
</evidence>
<protein>
    <submittedName>
        <fullName evidence="9">Carbohydrate ABC transporter permease</fullName>
    </submittedName>
</protein>
<evidence type="ECO:0000313" key="9">
    <source>
        <dbReference type="EMBL" id="RGC32989.1"/>
    </source>
</evidence>
<keyword evidence="3" id="KW-1003">Cell membrane</keyword>
<dbReference type="CDD" id="cd06261">
    <property type="entry name" value="TM_PBP2"/>
    <property type="match status" value="1"/>
</dbReference>
<evidence type="ECO:0000256" key="7">
    <source>
        <dbReference type="SAM" id="Phobius"/>
    </source>
</evidence>
<feature type="domain" description="ABC transmembrane type-1" evidence="8">
    <location>
        <begin position="88"/>
        <end position="282"/>
    </location>
</feature>
<dbReference type="InterPro" id="IPR035906">
    <property type="entry name" value="MetI-like_sf"/>
</dbReference>
<keyword evidence="5 7" id="KW-1133">Transmembrane helix</keyword>
<feature type="transmembrane region" description="Helical" evidence="7">
    <location>
        <begin position="92"/>
        <end position="111"/>
    </location>
</feature>
<evidence type="ECO:0000256" key="4">
    <source>
        <dbReference type="ARBA" id="ARBA00022692"/>
    </source>
</evidence>
<dbReference type="Proteomes" id="UP000261111">
    <property type="component" value="Unassembled WGS sequence"/>
</dbReference>
<feature type="transmembrane region" description="Helical" evidence="7">
    <location>
        <begin position="261"/>
        <end position="282"/>
    </location>
</feature>
<gene>
    <name evidence="9" type="ORF">DWX41_07935</name>
</gene>
<keyword evidence="4 7" id="KW-0812">Transmembrane</keyword>
<keyword evidence="6 7" id="KW-0472">Membrane</keyword>
<dbReference type="GO" id="GO:0055085">
    <property type="term" value="P:transmembrane transport"/>
    <property type="evidence" value="ECO:0007669"/>
    <property type="project" value="InterPro"/>
</dbReference>
<dbReference type="PANTHER" id="PTHR43744">
    <property type="entry name" value="ABC TRANSPORTER PERMEASE PROTEIN MG189-RELATED-RELATED"/>
    <property type="match status" value="1"/>
</dbReference>
<feature type="transmembrane region" description="Helical" evidence="7">
    <location>
        <begin position="27"/>
        <end position="48"/>
    </location>
</feature>
<proteinExistence type="predicted"/>
<evidence type="ECO:0000256" key="2">
    <source>
        <dbReference type="ARBA" id="ARBA00022448"/>
    </source>
</evidence>
<dbReference type="AlphaFoldDB" id="A0A3E2WZG4"/>
<dbReference type="EMBL" id="QVIA01000007">
    <property type="protein sequence ID" value="RGC32989.1"/>
    <property type="molecule type" value="Genomic_DNA"/>
</dbReference>
<evidence type="ECO:0000256" key="6">
    <source>
        <dbReference type="ARBA" id="ARBA00023136"/>
    </source>
</evidence>
<evidence type="ECO:0000256" key="5">
    <source>
        <dbReference type="ARBA" id="ARBA00022989"/>
    </source>
</evidence>
<evidence type="ECO:0000256" key="1">
    <source>
        <dbReference type="ARBA" id="ARBA00004651"/>
    </source>
</evidence>
<feature type="transmembrane region" description="Helical" evidence="7">
    <location>
        <begin position="198"/>
        <end position="220"/>
    </location>
</feature>
<dbReference type="PROSITE" id="PS50928">
    <property type="entry name" value="ABC_TM1"/>
    <property type="match status" value="1"/>
</dbReference>
<accession>A0A3E2WZG4</accession>
<dbReference type="GO" id="GO:0005886">
    <property type="term" value="C:plasma membrane"/>
    <property type="evidence" value="ECO:0007669"/>
    <property type="project" value="UniProtKB-SubCell"/>
</dbReference>
<evidence type="ECO:0000259" key="8">
    <source>
        <dbReference type="PROSITE" id="PS50928"/>
    </source>
</evidence>
<dbReference type="InterPro" id="IPR000515">
    <property type="entry name" value="MetI-like"/>
</dbReference>
<reference evidence="9 10" key="1">
    <citation type="submission" date="2018-08" db="EMBL/GenBank/DDBJ databases">
        <title>A genome reference for cultivated species of the human gut microbiota.</title>
        <authorList>
            <person name="Zou Y."/>
            <person name="Xue W."/>
            <person name="Luo G."/>
        </authorList>
    </citation>
    <scope>NUCLEOTIDE SEQUENCE [LARGE SCALE GENOMIC DNA]</scope>
    <source>
        <strain evidence="9 10">AF19-21</strain>
    </source>
</reference>
<dbReference type="PANTHER" id="PTHR43744:SF3">
    <property type="entry name" value="LACTOSE TRANSPORT SYSTEM PERMEASE PROTEIN LACG"/>
    <property type="match status" value="1"/>
</dbReference>
<name>A0A3E2WZG4_9FIRM</name>
<dbReference type="SUPFAM" id="SSF161098">
    <property type="entry name" value="MetI-like"/>
    <property type="match status" value="1"/>
</dbReference>
<organism evidence="9 10">
    <name type="scientific">Hungatella hathewayi</name>
    <dbReference type="NCBI Taxonomy" id="154046"/>
    <lineage>
        <taxon>Bacteria</taxon>
        <taxon>Bacillati</taxon>
        <taxon>Bacillota</taxon>
        <taxon>Clostridia</taxon>
        <taxon>Lachnospirales</taxon>
        <taxon>Lachnospiraceae</taxon>
        <taxon>Hungatella</taxon>
    </lineage>
</organism>
<keyword evidence="2" id="KW-0813">Transport</keyword>
<feature type="transmembrane region" description="Helical" evidence="7">
    <location>
        <begin position="118"/>
        <end position="135"/>
    </location>
</feature>
<feature type="transmembrane region" description="Helical" evidence="7">
    <location>
        <begin position="155"/>
        <end position="177"/>
    </location>
</feature>
<evidence type="ECO:0000256" key="3">
    <source>
        <dbReference type="ARBA" id="ARBA00022475"/>
    </source>
</evidence>
<sequence>MNGESSGAREGGGNMKSKKKNSLITKGILYIILILVVLLFIFPLIWIVSTSFKSTAEIFNGLYNWLPIQPTLENYAEAVQAYPLGVWMKNSVIVVALVIVLSCVFYILPAYALARIEFKYSGVLVMLMVATIMIPKELSSIMSYKIVAKLGLLDTYSAVVIPQICDAIGVFLLYQFFRGIPKEYSEVCQLDGGGHFTILTKICLPLSGPAISVMVILTFVSSWNNFFWPLLVTFTDKSMTLPVGLATIMTSYSESSASRQYGLLMAISILTSIPALAIFIGMQKKFVEAITSTGIKG</sequence>